<dbReference type="SUPFAM" id="SSF56281">
    <property type="entry name" value="Metallo-hydrolase/oxidoreductase"/>
    <property type="match status" value="1"/>
</dbReference>
<organism evidence="3 4">
    <name type="scientific">Bacillus aquiflavi</name>
    <dbReference type="NCBI Taxonomy" id="2672567"/>
    <lineage>
        <taxon>Bacteria</taxon>
        <taxon>Bacillati</taxon>
        <taxon>Bacillota</taxon>
        <taxon>Bacilli</taxon>
        <taxon>Bacillales</taxon>
        <taxon>Bacillaceae</taxon>
        <taxon>Bacillus</taxon>
    </lineage>
</organism>
<dbReference type="PANTHER" id="PTHR23131">
    <property type="entry name" value="ENDORIBONUCLEASE LACTB2"/>
    <property type="match status" value="1"/>
</dbReference>
<keyword evidence="3" id="KW-0378">Hydrolase</keyword>
<evidence type="ECO:0000313" key="3">
    <source>
        <dbReference type="EMBL" id="NEY82985.1"/>
    </source>
</evidence>
<dbReference type="EMBL" id="JACEIO010000056">
    <property type="protein sequence ID" value="MBA4538624.1"/>
    <property type="molecule type" value="Genomic_DNA"/>
</dbReference>
<proteinExistence type="predicted"/>
<accession>A0A6B3W2M2</accession>
<dbReference type="RefSeq" id="WP_163243384.1">
    <property type="nucleotide sequence ID" value="NZ_CP082780.1"/>
</dbReference>
<reference evidence="2 5" key="2">
    <citation type="submission" date="2020-07" db="EMBL/GenBank/DDBJ databases">
        <authorList>
            <person name="Feng H."/>
        </authorList>
    </citation>
    <scope>NUCLEOTIDE SEQUENCE [LARGE SCALE GENOMIC DNA]</scope>
    <source>
        <strain evidence="5">s-12</strain>
        <strain evidence="2">S-12</strain>
    </source>
</reference>
<dbReference type="EMBL" id="JAAIWN010000058">
    <property type="protein sequence ID" value="NEY82985.1"/>
    <property type="molecule type" value="Genomic_DNA"/>
</dbReference>
<feature type="domain" description="Metallo-beta-lactamase" evidence="1">
    <location>
        <begin position="23"/>
        <end position="235"/>
    </location>
</feature>
<keyword evidence="4" id="KW-1185">Reference proteome</keyword>
<dbReference type="PANTHER" id="PTHR23131:SF4">
    <property type="entry name" value="METALLO-BETA-LACTAMASE SUPERFAMILY POTEIN"/>
    <property type="match status" value="1"/>
</dbReference>
<dbReference type="GO" id="GO:0016787">
    <property type="term" value="F:hydrolase activity"/>
    <property type="evidence" value="ECO:0007669"/>
    <property type="project" value="UniProtKB-KW"/>
</dbReference>
<dbReference type="Pfam" id="PF00753">
    <property type="entry name" value="Lactamase_B"/>
    <property type="match status" value="1"/>
</dbReference>
<dbReference type="Proteomes" id="UP000472971">
    <property type="component" value="Unassembled WGS sequence"/>
</dbReference>
<sequence>MNVEKIDVNGYRIGIPVPFPMKYVYCYLFEHVDGYVLIDAGFNDRNAKAAWKQFFQQCNIHAKKIKTIYLTHFHPDHAGLAGWMQQLTGADVYMHEIDLNMINQVWGEDSLQTKLVEEMNLNHGVPRQLSADISIHMDLIAHHVHPLPQIKPLMTEEVEFGGKTWEVIHTPGHSNGHICFYQKEKGLLISGDHILDKITPNISLWPGASNTPLHDYIQSLRKIKELHVEKAFPGHGDIINRVNERIEQLIHHHKVRLKEMEELAHHQTAYQVADHIFAKKKLSPHQWRFAIAETIAHLEYLSFENKLKKENTNPIRYEKINLPS</sequence>
<evidence type="ECO:0000313" key="4">
    <source>
        <dbReference type="Proteomes" id="UP000472971"/>
    </source>
</evidence>
<evidence type="ECO:0000313" key="5">
    <source>
        <dbReference type="Proteomes" id="UP000570010"/>
    </source>
</evidence>
<dbReference type="InterPro" id="IPR001279">
    <property type="entry name" value="Metallo-B-lactamas"/>
</dbReference>
<dbReference type="SMART" id="SM00849">
    <property type="entry name" value="Lactamase_B"/>
    <property type="match status" value="1"/>
</dbReference>
<evidence type="ECO:0000259" key="1">
    <source>
        <dbReference type="SMART" id="SM00849"/>
    </source>
</evidence>
<dbReference type="Gene3D" id="1.10.10.10">
    <property type="entry name" value="Winged helix-like DNA-binding domain superfamily/Winged helix DNA-binding domain"/>
    <property type="match status" value="1"/>
</dbReference>
<dbReference type="Proteomes" id="UP000570010">
    <property type="component" value="Unassembled WGS sequence"/>
</dbReference>
<dbReference type="InterPro" id="IPR036866">
    <property type="entry name" value="RibonucZ/Hydroxyglut_hydro"/>
</dbReference>
<dbReference type="InterPro" id="IPR036388">
    <property type="entry name" value="WH-like_DNA-bd_sf"/>
</dbReference>
<dbReference type="InterPro" id="IPR050662">
    <property type="entry name" value="Sec-metab_biosynth-thioest"/>
</dbReference>
<gene>
    <name evidence="3" type="ORF">G4D64_16150</name>
    <name evidence="2" type="ORF">H1Z61_16200</name>
</gene>
<name>A0A6B3W2M2_9BACI</name>
<protein>
    <submittedName>
        <fullName evidence="3">MBL fold metallo-hydrolase</fullName>
    </submittedName>
</protein>
<comment type="caution">
    <text evidence="3">The sequence shown here is derived from an EMBL/GenBank/DDBJ whole genome shotgun (WGS) entry which is preliminary data.</text>
</comment>
<dbReference type="Pfam" id="PF21221">
    <property type="entry name" value="B_lactamase-like_C"/>
    <property type="match status" value="1"/>
</dbReference>
<dbReference type="InterPro" id="IPR048933">
    <property type="entry name" value="B_lactamase-like_C"/>
</dbReference>
<dbReference type="AlphaFoldDB" id="A0A6B3W2M2"/>
<dbReference type="Gene3D" id="3.60.15.10">
    <property type="entry name" value="Ribonuclease Z/Hydroxyacylglutathione hydrolase-like"/>
    <property type="match status" value="1"/>
</dbReference>
<dbReference type="CDD" id="cd07725">
    <property type="entry name" value="TTHA1429-like_MBL-fold"/>
    <property type="match status" value="1"/>
</dbReference>
<reference evidence="3 4" key="1">
    <citation type="submission" date="2020-02" db="EMBL/GenBank/DDBJ databases">
        <title>Bacillus aquiflavi sp. nov., isolated from yellow water of strong flavor Chinese baijiu in Yibin region of China.</title>
        <authorList>
            <person name="Xie J."/>
        </authorList>
    </citation>
    <scope>NUCLEOTIDE SEQUENCE [LARGE SCALE GENOMIC DNA]</scope>
    <source>
        <strain evidence="3 4">3H-10</strain>
    </source>
</reference>
<evidence type="ECO:0000313" key="2">
    <source>
        <dbReference type="EMBL" id="MBA4538624.1"/>
    </source>
</evidence>